<dbReference type="EMBL" id="SOCA01000021">
    <property type="protein sequence ID" value="TDU62470.1"/>
    <property type="molecule type" value="Genomic_DNA"/>
</dbReference>
<dbReference type="CDD" id="cd02440">
    <property type="entry name" value="AdoMet_MTases"/>
    <property type="match status" value="1"/>
</dbReference>
<dbReference type="AlphaFoldDB" id="A0A4R7RJ58"/>
<dbReference type="SUPFAM" id="SSF53335">
    <property type="entry name" value="S-adenosyl-L-methionine-dependent methyltransferases"/>
    <property type="match status" value="1"/>
</dbReference>
<keyword evidence="2" id="KW-1185">Reference proteome</keyword>
<accession>A0A4R7RJ58</accession>
<proteinExistence type="predicted"/>
<evidence type="ECO:0000313" key="2">
    <source>
        <dbReference type="Proteomes" id="UP000295662"/>
    </source>
</evidence>
<organism evidence="1 2">
    <name type="scientific">Prosthecobacter fusiformis</name>
    <dbReference type="NCBI Taxonomy" id="48464"/>
    <lineage>
        <taxon>Bacteria</taxon>
        <taxon>Pseudomonadati</taxon>
        <taxon>Verrucomicrobiota</taxon>
        <taxon>Verrucomicrobiia</taxon>
        <taxon>Verrucomicrobiales</taxon>
        <taxon>Verrucomicrobiaceae</taxon>
        <taxon>Prosthecobacter</taxon>
    </lineage>
</organism>
<gene>
    <name evidence="1" type="ORF">EI77_04693</name>
</gene>
<dbReference type="Proteomes" id="UP000295662">
    <property type="component" value="Unassembled WGS sequence"/>
</dbReference>
<protein>
    <submittedName>
        <fullName evidence="1">Extracellular factor (EF) 3-hydroxypalmitic acid methyl ester biosynthesis protein</fullName>
    </submittedName>
</protein>
<name>A0A4R7RJ58_9BACT</name>
<comment type="caution">
    <text evidence="1">The sequence shown here is derived from an EMBL/GenBank/DDBJ whole genome shotgun (WGS) entry which is preliminary data.</text>
</comment>
<reference evidence="1 2" key="1">
    <citation type="submission" date="2019-03" db="EMBL/GenBank/DDBJ databases">
        <title>Genomic Encyclopedia of Archaeal and Bacterial Type Strains, Phase II (KMG-II): from individual species to whole genera.</title>
        <authorList>
            <person name="Goeker M."/>
        </authorList>
    </citation>
    <scope>NUCLEOTIDE SEQUENCE [LARGE SCALE GENOMIC DNA]</scope>
    <source>
        <strain evidence="1 2">ATCC 25309</strain>
    </source>
</reference>
<evidence type="ECO:0000313" key="1">
    <source>
        <dbReference type="EMBL" id="TDU62470.1"/>
    </source>
</evidence>
<dbReference type="Gene3D" id="3.40.50.150">
    <property type="entry name" value="Vaccinia Virus protein VP39"/>
    <property type="match status" value="1"/>
</dbReference>
<sequence>MPTDSSELIAVSNGTVTENLSIIVCRNSQGAEVRGTVHRLSRHMVVFEVYNPYSILQLSEVLTDFRINVNDRMLYSGRGVISNLVNTGIMLILEASLEDDGWIDVDVFNPFQQQERLVSEFTEFLQQTERTYKVQPDFKVVVADMQTLLTDLRRWMEQVELGVRSMPAGDRHQAEREIIQKLEGPIAPVVLPLMRRFEGIADGIPPEAQPVHRSYIKRQLHPLVLCAPFVYRTYAKPLGYAGDYEMVSMMLRDPYEGASVFAKLLNKLYLEIPPVIAHRNRIIYLVEQLHNETIRAVQERGVAKIFNLGCGPAQEIQNFLTNDPVCDGADLHLLDFNDETLENTTRVLEDLRQAHGRKTAIRLEKRSVHQILKEGGRPGSAASGQYDVVYCAGLFDYLSDRICRRLLEIFYDMVAPGGLLIATNVHPSNPWQNWMEYLAEWHLVYRNEEQFLNLAPSRAPAGASSVRAEATGVNIFLEVRKPLN</sequence>
<dbReference type="InterPro" id="IPR029063">
    <property type="entry name" value="SAM-dependent_MTases_sf"/>
</dbReference>